<dbReference type="EMBL" id="UXSR01001033">
    <property type="protein sequence ID" value="VDD77826.1"/>
    <property type="molecule type" value="Genomic_DNA"/>
</dbReference>
<dbReference type="Proteomes" id="UP000267029">
    <property type="component" value="Unassembled WGS sequence"/>
</dbReference>
<gene>
    <name evidence="1" type="ORF">MCOS_LOCUS3829</name>
</gene>
<sequence>MNQTRIALSGHKITSSTPNMLKHADGVFKCIENCGKSECTAMNIALYQQRRLPLASGRLQHVVLHNYPAASSYPPPHPRPLCTSVACQTPPIDHLDN</sequence>
<protein>
    <submittedName>
        <fullName evidence="1">Uncharacterized protein</fullName>
    </submittedName>
</protein>
<reference evidence="1 2" key="1">
    <citation type="submission" date="2018-10" db="EMBL/GenBank/DDBJ databases">
        <authorList>
            <consortium name="Pathogen Informatics"/>
        </authorList>
    </citation>
    <scope>NUCLEOTIDE SEQUENCE [LARGE SCALE GENOMIC DNA]</scope>
</reference>
<dbReference type="AlphaFoldDB" id="A0A0R3UA80"/>
<accession>A0A0R3UA80</accession>
<organism evidence="1 2">
    <name type="scientific">Mesocestoides corti</name>
    <name type="common">Flatworm</name>
    <dbReference type="NCBI Taxonomy" id="53468"/>
    <lineage>
        <taxon>Eukaryota</taxon>
        <taxon>Metazoa</taxon>
        <taxon>Spiralia</taxon>
        <taxon>Lophotrochozoa</taxon>
        <taxon>Platyhelminthes</taxon>
        <taxon>Cestoda</taxon>
        <taxon>Eucestoda</taxon>
        <taxon>Cyclophyllidea</taxon>
        <taxon>Mesocestoididae</taxon>
        <taxon>Mesocestoides</taxon>
    </lineage>
</organism>
<keyword evidence="2" id="KW-1185">Reference proteome</keyword>
<evidence type="ECO:0000313" key="1">
    <source>
        <dbReference type="EMBL" id="VDD77826.1"/>
    </source>
</evidence>
<proteinExistence type="predicted"/>
<name>A0A0R3UA80_MESCO</name>
<evidence type="ECO:0000313" key="2">
    <source>
        <dbReference type="Proteomes" id="UP000267029"/>
    </source>
</evidence>